<dbReference type="PROSITE" id="PS50048">
    <property type="entry name" value="ZN2_CY6_FUNGAL_2"/>
    <property type="match status" value="1"/>
</dbReference>
<dbReference type="CDD" id="cd00067">
    <property type="entry name" value="GAL4"/>
    <property type="match status" value="1"/>
</dbReference>
<dbReference type="PANTHER" id="PTHR47657:SF7">
    <property type="entry name" value="STEROL REGULATORY ELEMENT-BINDING PROTEIN ECM22"/>
    <property type="match status" value="1"/>
</dbReference>
<feature type="compositionally biased region" description="Pro residues" evidence="2">
    <location>
        <begin position="162"/>
        <end position="179"/>
    </location>
</feature>
<sequence length="592" mass="62250">MSGLTPSSPGAREGGRRGGGGGVAMAVVPSIVEPVSIVTSTGVADVAIATTPSPDEPSGAASGLASPTTALLLAAGYGRRSHRKSRTGCARCKARKIKCDERHPSCLNCISHGVECPFLALKTADTPVRANSRKTPSSASSRRSPFASPTDVSSSATASSTPPLPLSPHPRPPAPPPPALDATIAPATDTAVLDYDSDSDPAAAPLPLLELELLHNFTVHTHATLAADAGVCDFWRVAVVRIGLGCDYIMRSVLAVSALHLAYHRPDRRDFYTAQGILLHTRASRSAMRLMAEASAAAAAASNSSNNDGDDDQSMASPAPAPAPVGLSDDDAVNLFLFSMLTVYFALASPRRPLADGSFFIIGSTAGGGSGGSGGGVANFPDWTFLLSGAKSLSNVVGERGPDTLLAPFLVYGTRRWHASRRDSKDAATDLDGTNGVGEDGGNDGDDCAPLRELRRRVAGSAAVAADAALGHTYAHALDELELALGARQRQRRQEEGDAGAPRDVLDAMLWLWEVSDSLVPLLKGPAPAQEAVAIFAHFCILLRHHESVWWLQGWAHHLVSSAYDILDPDHRPWIDWPMREMGLLHDGYMTM</sequence>
<dbReference type="Pfam" id="PF00172">
    <property type="entry name" value="Zn_clus"/>
    <property type="match status" value="1"/>
</dbReference>
<dbReference type="Proteomes" id="UP001287356">
    <property type="component" value="Unassembled WGS sequence"/>
</dbReference>
<dbReference type="InterPro" id="IPR001138">
    <property type="entry name" value="Zn2Cys6_DnaBD"/>
</dbReference>
<evidence type="ECO:0000313" key="4">
    <source>
        <dbReference type="EMBL" id="KAK3376244.1"/>
    </source>
</evidence>
<dbReference type="PANTHER" id="PTHR47657">
    <property type="entry name" value="STEROL REGULATORY ELEMENT-BINDING PROTEIN ECM22"/>
    <property type="match status" value="1"/>
</dbReference>
<dbReference type="PRINTS" id="PR00755">
    <property type="entry name" value="AFLATOXINBRP"/>
</dbReference>
<feature type="region of interest" description="Disordered" evidence="2">
    <location>
        <begin position="301"/>
        <end position="323"/>
    </location>
</feature>
<dbReference type="InterPro" id="IPR052400">
    <property type="entry name" value="Zn2-C6_fungal_TF"/>
</dbReference>
<dbReference type="SUPFAM" id="SSF57701">
    <property type="entry name" value="Zn2/Cys6 DNA-binding domain"/>
    <property type="match status" value="1"/>
</dbReference>
<dbReference type="SMART" id="SM00066">
    <property type="entry name" value="GAL4"/>
    <property type="match status" value="1"/>
</dbReference>
<dbReference type="EMBL" id="JAULSN010000003">
    <property type="protein sequence ID" value="KAK3376244.1"/>
    <property type="molecule type" value="Genomic_DNA"/>
</dbReference>
<keyword evidence="5" id="KW-1185">Reference proteome</keyword>
<feature type="compositionally biased region" description="Low complexity" evidence="2">
    <location>
        <begin position="1"/>
        <end position="11"/>
    </location>
</feature>
<evidence type="ECO:0000256" key="2">
    <source>
        <dbReference type="SAM" id="MobiDB-lite"/>
    </source>
</evidence>
<dbReference type="AlphaFoldDB" id="A0AAE0NB85"/>
<dbReference type="GO" id="GO:0008270">
    <property type="term" value="F:zinc ion binding"/>
    <property type="evidence" value="ECO:0007669"/>
    <property type="project" value="InterPro"/>
</dbReference>
<evidence type="ECO:0000313" key="5">
    <source>
        <dbReference type="Proteomes" id="UP001287356"/>
    </source>
</evidence>
<dbReference type="InterPro" id="IPR036864">
    <property type="entry name" value="Zn2-C6_fun-type_DNA-bd_sf"/>
</dbReference>
<accession>A0AAE0NB85</accession>
<reference evidence="4" key="1">
    <citation type="journal article" date="2023" name="Mol. Phylogenet. Evol.">
        <title>Genome-scale phylogeny and comparative genomics of the fungal order Sordariales.</title>
        <authorList>
            <person name="Hensen N."/>
            <person name="Bonometti L."/>
            <person name="Westerberg I."/>
            <person name="Brannstrom I.O."/>
            <person name="Guillou S."/>
            <person name="Cros-Aarteil S."/>
            <person name="Calhoun S."/>
            <person name="Haridas S."/>
            <person name="Kuo A."/>
            <person name="Mondo S."/>
            <person name="Pangilinan J."/>
            <person name="Riley R."/>
            <person name="LaButti K."/>
            <person name="Andreopoulos B."/>
            <person name="Lipzen A."/>
            <person name="Chen C."/>
            <person name="Yan M."/>
            <person name="Daum C."/>
            <person name="Ng V."/>
            <person name="Clum A."/>
            <person name="Steindorff A."/>
            <person name="Ohm R.A."/>
            <person name="Martin F."/>
            <person name="Silar P."/>
            <person name="Natvig D.O."/>
            <person name="Lalanne C."/>
            <person name="Gautier V."/>
            <person name="Ament-Velasquez S.L."/>
            <person name="Kruys A."/>
            <person name="Hutchinson M.I."/>
            <person name="Powell A.J."/>
            <person name="Barry K."/>
            <person name="Miller A.N."/>
            <person name="Grigoriev I.V."/>
            <person name="Debuchy R."/>
            <person name="Gladieux P."/>
            <person name="Hiltunen Thoren M."/>
            <person name="Johannesson H."/>
        </authorList>
    </citation>
    <scope>NUCLEOTIDE SEQUENCE</scope>
    <source>
        <strain evidence="4">CBS 958.72</strain>
    </source>
</reference>
<feature type="region of interest" description="Disordered" evidence="2">
    <location>
        <begin position="128"/>
        <end position="183"/>
    </location>
</feature>
<dbReference type="GO" id="GO:0000981">
    <property type="term" value="F:DNA-binding transcription factor activity, RNA polymerase II-specific"/>
    <property type="evidence" value="ECO:0007669"/>
    <property type="project" value="InterPro"/>
</dbReference>
<protein>
    <recommendedName>
        <fullName evidence="3">Zn(2)-C6 fungal-type domain-containing protein</fullName>
    </recommendedName>
</protein>
<proteinExistence type="predicted"/>
<evidence type="ECO:0000259" key="3">
    <source>
        <dbReference type="PROSITE" id="PS50048"/>
    </source>
</evidence>
<dbReference type="PROSITE" id="PS00463">
    <property type="entry name" value="ZN2_CY6_FUNGAL_1"/>
    <property type="match status" value="1"/>
</dbReference>
<organism evidence="4 5">
    <name type="scientific">Lasiosphaeria ovina</name>
    <dbReference type="NCBI Taxonomy" id="92902"/>
    <lineage>
        <taxon>Eukaryota</taxon>
        <taxon>Fungi</taxon>
        <taxon>Dikarya</taxon>
        <taxon>Ascomycota</taxon>
        <taxon>Pezizomycotina</taxon>
        <taxon>Sordariomycetes</taxon>
        <taxon>Sordariomycetidae</taxon>
        <taxon>Sordariales</taxon>
        <taxon>Lasiosphaeriaceae</taxon>
        <taxon>Lasiosphaeria</taxon>
    </lineage>
</organism>
<gene>
    <name evidence="4" type="ORF">B0T24DRAFT_217043</name>
</gene>
<comment type="caution">
    <text evidence="4">The sequence shown here is derived from an EMBL/GenBank/DDBJ whole genome shotgun (WGS) entry which is preliminary data.</text>
</comment>
<keyword evidence="1" id="KW-0539">Nucleus</keyword>
<feature type="region of interest" description="Disordered" evidence="2">
    <location>
        <begin position="423"/>
        <end position="447"/>
    </location>
</feature>
<name>A0AAE0NB85_9PEZI</name>
<feature type="domain" description="Zn(2)-C6 fungal-type" evidence="3">
    <location>
        <begin position="88"/>
        <end position="118"/>
    </location>
</feature>
<feature type="compositionally biased region" description="Low complexity" evidence="2">
    <location>
        <begin position="133"/>
        <end position="161"/>
    </location>
</feature>
<dbReference type="Gene3D" id="4.10.240.10">
    <property type="entry name" value="Zn(2)-C6 fungal-type DNA-binding domain"/>
    <property type="match status" value="1"/>
</dbReference>
<reference evidence="4" key="2">
    <citation type="submission" date="2023-06" db="EMBL/GenBank/DDBJ databases">
        <authorList>
            <consortium name="Lawrence Berkeley National Laboratory"/>
            <person name="Haridas S."/>
            <person name="Hensen N."/>
            <person name="Bonometti L."/>
            <person name="Westerberg I."/>
            <person name="Brannstrom I.O."/>
            <person name="Guillou S."/>
            <person name="Cros-Aarteil S."/>
            <person name="Calhoun S."/>
            <person name="Kuo A."/>
            <person name="Mondo S."/>
            <person name="Pangilinan J."/>
            <person name="Riley R."/>
            <person name="Labutti K."/>
            <person name="Andreopoulos B."/>
            <person name="Lipzen A."/>
            <person name="Chen C."/>
            <person name="Yanf M."/>
            <person name="Daum C."/>
            <person name="Ng V."/>
            <person name="Clum A."/>
            <person name="Steindorff A."/>
            <person name="Ohm R."/>
            <person name="Martin F."/>
            <person name="Silar P."/>
            <person name="Natvig D."/>
            <person name="Lalanne C."/>
            <person name="Gautier V."/>
            <person name="Ament-Velasquez S.L."/>
            <person name="Kruys A."/>
            <person name="Hutchinson M.I."/>
            <person name="Powell A.J."/>
            <person name="Barry K."/>
            <person name="Miller A.N."/>
            <person name="Grigoriev I.V."/>
            <person name="Debuchy R."/>
            <person name="Gladieux P."/>
            <person name="Thoren M.H."/>
            <person name="Johannesson H."/>
        </authorList>
    </citation>
    <scope>NUCLEOTIDE SEQUENCE</scope>
    <source>
        <strain evidence="4">CBS 958.72</strain>
    </source>
</reference>
<feature type="region of interest" description="Disordered" evidence="2">
    <location>
        <begin position="1"/>
        <end position="23"/>
    </location>
</feature>
<evidence type="ECO:0000256" key="1">
    <source>
        <dbReference type="ARBA" id="ARBA00023242"/>
    </source>
</evidence>